<comment type="caution">
    <text evidence="1">The sequence shown here is derived from an EMBL/GenBank/DDBJ whole genome shotgun (WGS) entry which is preliminary data.</text>
</comment>
<name>A0AAV1ZP88_9ARAC</name>
<accession>A0AAV1ZP88</accession>
<sequence>MQDVTKRMGSLTSPKFDKVQKFDNWKRLRNERNWPCPA</sequence>
<dbReference type="EMBL" id="CAXIEN010000068">
    <property type="protein sequence ID" value="CAL1273541.1"/>
    <property type="molecule type" value="Genomic_DNA"/>
</dbReference>
<dbReference type="AlphaFoldDB" id="A0AAV1ZP88"/>
<proteinExistence type="predicted"/>
<organism evidence="1 2">
    <name type="scientific">Larinioides sclopetarius</name>
    <dbReference type="NCBI Taxonomy" id="280406"/>
    <lineage>
        <taxon>Eukaryota</taxon>
        <taxon>Metazoa</taxon>
        <taxon>Ecdysozoa</taxon>
        <taxon>Arthropoda</taxon>
        <taxon>Chelicerata</taxon>
        <taxon>Arachnida</taxon>
        <taxon>Araneae</taxon>
        <taxon>Araneomorphae</taxon>
        <taxon>Entelegynae</taxon>
        <taxon>Araneoidea</taxon>
        <taxon>Araneidae</taxon>
        <taxon>Larinioides</taxon>
    </lineage>
</organism>
<keyword evidence="2" id="KW-1185">Reference proteome</keyword>
<evidence type="ECO:0000313" key="1">
    <source>
        <dbReference type="EMBL" id="CAL1273541.1"/>
    </source>
</evidence>
<gene>
    <name evidence="1" type="ORF">LARSCL_LOCUS6949</name>
</gene>
<protein>
    <submittedName>
        <fullName evidence="1">Uncharacterized protein</fullName>
    </submittedName>
</protein>
<dbReference type="Proteomes" id="UP001497382">
    <property type="component" value="Unassembled WGS sequence"/>
</dbReference>
<feature type="non-terminal residue" evidence="1">
    <location>
        <position position="38"/>
    </location>
</feature>
<evidence type="ECO:0000313" key="2">
    <source>
        <dbReference type="Proteomes" id="UP001497382"/>
    </source>
</evidence>
<reference evidence="1 2" key="1">
    <citation type="submission" date="2024-04" db="EMBL/GenBank/DDBJ databases">
        <authorList>
            <person name="Rising A."/>
            <person name="Reimegard J."/>
            <person name="Sonavane S."/>
            <person name="Akerstrom W."/>
            <person name="Nylinder S."/>
            <person name="Hedman E."/>
            <person name="Kallberg Y."/>
        </authorList>
    </citation>
    <scope>NUCLEOTIDE SEQUENCE [LARGE SCALE GENOMIC DNA]</scope>
</reference>